<dbReference type="RefSeq" id="WP_235806704.1">
    <property type="nucleotide sequence ID" value="NZ_AZDJ01000030.1"/>
</dbReference>
<evidence type="ECO:0008006" key="4">
    <source>
        <dbReference type="Google" id="ProtNLM"/>
    </source>
</evidence>
<gene>
    <name evidence="2" type="ORF">FD02_GL000265</name>
</gene>
<dbReference type="Proteomes" id="UP000051804">
    <property type="component" value="Unassembled WGS sequence"/>
</dbReference>
<accession>A0A0R1JIP3</accession>
<reference evidence="2 3" key="1">
    <citation type="journal article" date="2015" name="Genome Announc.">
        <title>Expanding the biotechnology potential of lactobacilli through comparative genomics of 213 strains and associated genera.</title>
        <authorList>
            <person name="Sun Z."/>
            <person name="Harris H.M."/>
            <person name="McCann A."/>
            <person name="Guo C."/>
            <person name="Argimon S."/>
            <person name="Zhang W."/>
            <person name="Yang X."/>
            <person name="Jeffery I.B."/>
            <person name="Cooney J.C."/>
            <person name="Kagawa T.F."/>
            <person name="Liu W."/>
            <person name="Song Y."/>
            <person name="Salvetti E."/>
            <person name="Wrobel A."/>
            <person name="Rasinkangas P."/>
            <person name="Parkhill J."/>
            <person name="Rea M.C."/>
            <person name="O'Sullivan O."/>
            <person name="Ritari J."/>
            <person name="Douillard F.P."/>
            <person name="Paul Ross R."/>
            <person name="Yang R."/>
            <person name="Briner A.E."/>
            <person name="Felis G.E."/>
            <person name="de Vos W.M."/>
            <person name="Barrangou R."/>
            <person name="Klaenhammer T.R."/>
            <person name="Caufield P.W."/>
            <person name="Cui Y."/>
            <person name="Zhang H."/>
            <person name="O'Toole P.W."/>
        </authorList>
    </citation>
    <scope>NUCLEOTIDE SEQUENCE [LARGE SCALE GENOMIC DNA]</scope>
    <source>
        <strain evidence="2 3">JCM 17158</strain>
    </source>
</reference>
<comment type="caution">
    <text evidence="2">The sequence shown here is derived from an EMBL/GenBank/DDBJ whole genome shotgun (WGS) entry which is preliminary data.</text>
</comment>
<dbReference type="STRING" id="1291734.FD02_GL000265"/>
<dbReference type="EMBL" id="AZDJ01000030">
    <property type="protein sequence ID" value="KRK71080.1"/>
    <property type="molecule type" value="Genomic_DNA"/>
</dbReference>
<keyword evidence="3" id="KW-1185">Reference proteome</keyword>
<evidence type="ECO:0000256" key="1">
    <source>
        <dbReference type="SAM" id="MobiDB-lite"/>
    </source>
</evidence>
<sequence>MKMVKITPSNVKKVLGGGANVIAALGTISGVVGNQVKQSLEDHHEHHKDDFPLPDLREVPLADAQQVLTNNELLWSLLPVAPAIKYASAQPNVVLATVPKPRAKIAPQGFVKVYYATPETVAASAELLAAQAAQRQAKKAVRQATTHRRLQAVTTGVKQVPKGAKRLIGKVHLRRSQPQPPDPTSPTDAKPK</sequence>
<evidence type="ECO:0000313" key="2">
    <source>
        <dbReference type="EMBL" id="KRK71080.1"/>
    </source>
</evidence>
<evidence type="ECO:0000313" key="3">
    <source>
        <dbReference type="Proteomes" id="UP000051804"/>
    </source>
</evidence>
<organism evidence="2 3">
    <name type="scientific">Lacticaseibacillus nasuensis JCM 17158</name>
    <dbReference type="NCBI Taxonomy" id="1291734"/>
    <lineage>
        <taxon>Bacteria</taxon>
        <taxon>Bacillati</taxon>
        <taxon>Bacillota</taxon>
        <taxon>Bacilli</taxon>
        <taxon>Lactobacillales</taxon>
        <taxon>Lactobacillaceae</taxon>
        <taxon>Lacticaseibacillus</taxon>
    </lineage>
</organism>
<proteinExistence type="predicted"/>
<name>A0A0R1JIP3_9LACO</name>
<protein>
    <recommendedName>
        <fullName evidence="4">PASTA domain-containing protein</fullName>
    </recommendedName>
</protein>
<feature type="region of interest" description="Disordered" evidence="1">
    <location>
        <begin position="168"/>
        <end position="192"/>
    </location>
</feature>
<dbReference type="AlphaFoldDB" id="A0A0R1JIP3"/>
<dbReference type="PATRIC" id="fig|1291734.4.peg.273"/>